<dbReference type="Pfam" id="PF01261">
    <property type="entry name" value="AP_endonuc_2"/>
    <property type="match status" value="1"/>
</dbReference>
<dbReference type="PANTHER" id="PTHR12110">
    <property type="entry name" value="HYDROXYPYRUVATE ISOMERASE"/>
    <property type="match status" value="1"/>
</dbReference>
<dbReference type="Gene3D" id="3.20.20.150">
    <property type="entry name" value="Divalent-metal-dependent TIM barrel enzymes"/>
    <property type="match status" value="1"/>
</dbReference>
<dbReference type="InterPro" id="IPR013022">
    <property type="entry name" value="Xyl_isomerase-like_TIM-brl"/>
</dbReference>
<feature type="domain" description="Xylose isomerase-like TIM barrel" evidence="1">
    <location>
        <begin position="21"/>
        <end position="241"/>
    </location>
</feature>
<proteinExistence type="predicted"/>
<comment type="caution">
    <text evidence="2">The sequence shown here is derived from an EMBL/GenBank/DDBJ whole genome shotgun (WGS) entry which is preliminary data.</text>
</comment>
<dbReference type="Proteomes" id="UP000657006">
    <property type="component" value="Unassembled WGS sequence"/>
</dbReference>
<evidence type="ECO:0000313" key="3">
    <source>
        <dbReference type="Proteomes" id="UP000657006"/>
    </source>
</evidence>
<protein>
    <submittedName>
        <fullName evidence="2">TIM barrel protein</fullName>
    </submittedName>
</protein>
<dbReference type="SUPFAM" id="SSF51658">
    <property type="entry name" value="Xylose isomerase-like"/>
    <property type="match status" value="1"/>
</dbReference>
<accession>A0A926I005</accession>
<name>A0A926I005_9FIRM</name>
<dbReference type="InterPro" id="IPR050312">
    <property type="entry name" value="IolE/XylAMocC-like"/>
</dbReference>
<dbReference type="EMBL" id="JACRSQ010000003">
    <property type="protein sequence ID" value="MBC8542674.1"/>
    <property type="molecule type" value="Genomic_DNA"/>
</dbReference>
<keyword evidence="3" id="KW-1185">Reference proteome</keyword>
<organism evidence="2 3">
    <name type="scientific">Bianquea renquensis</name>
    <dbReference type="NCBI Taxonomy" id="2763661"/>
    <lineage>
        <taxon>Bacteria</taxon>
        <taxon>Bacillati</taxon>
        <taxon>Bacillota</taxon>
        <taxon>Clostridia</taxon>
        <taxon>Eubacteriales</taxon>
        <taxon>Bianqueaceae</taxon>
        <taxon>Bianquea</taxon>
    </lineage>
</organism>
<dbReference type="PANTHER" id="PTHR12110:SF41">
    <property type="entry name" value="INOSOSE DEHYDRATASE"/>
    <property type="match status" value="1"/>
</dbReference>
<reference evidence="2" key="1">
    <citation type="submission" date="2020-08" db="EMBL/GenBank/DDBJ databases">
        <title>Genome public.</title>
        <authorList>
            <person name="Liu C."/>
            <person name="Sun Q."/>
        </authorList>
    </citation>
    <scope>NUCLEOTIDE SEQUENCE</scope>
    <source>
        <strain evidence="2">NSJ-32</strain>
    </source>
</reference>
<evidence type="ECO:0000259" key="1">
    <source>
        <dbReference type="Pfam" id="PF01261"/>
    </source>
</evidence>
<dbReference type="AlphaFoldDB" id="A0A926I005"/>
<gene>
    <name evidence="2" type="ORF">H8730_03815</name>
</gene>
<evidence type="ECO:0000313" key="2">
    <source>
        <dbReference type="EMBL" id="MBC8542674.1"/>
    </source>
</evidence>
<sequence>MIKTGMVSVTFRQFDVDEVIRRTKEAGLMAIEWGGDVHVPHGDLDKARYTADKMRENGLEIASYGSYYRALEDETFEDILATAKALGAPNIRIWAGEREPQDCDREQRARTVQRIRDAARMAARENITVSTEYHGGTLTVMQDSAVALLKEAEEPNLYTYWQPLGDRPWGEHEGQVIELLQLGKLTNLHVYQWQKYERFPLEQGEARWETFLRPAARDTAMHYALLEFVKDDDPDQFSRDAATLQSMCKRLSH</sequence>
<dbReference type="RefSeq" id="WP_177717392.1">
    <property type="nucleotide sequence ID" value="NZ_JACRSQ010000003.1"/>
</dbReference>
<dbReference type="InterPro" id="IPR036237">
    <property type="entry name" value="Xyl_isomerase-like_sf"/>
</dbReference>